<dbReference type="Proteomes" id="UP000184204">
    <property type="component" value="Unassembled WGS sequence"/>
</dbReference>
<dbReference type="RefSeq" id="WP_066051097.1">
    <property type="nucleotide sequence ID" value="NZ_CP014223.1"/>
</dbReference>
<dbReference type="AlphaFoldDB" id="A0A110A7E7"/>
<organism evidence="2 4">
    <name type="scientific">Anaerotignum propionicum DSM 1682</name>
    <dbReference type="NCBI Taxonomy" id="991789"/>
    <lineage>
        <taxon>Bacteria</taxon>
        <taxon>Bacillati</taxon>
        <taxon>Bacillota</taxon>
        <taxon>Clostridia</taxon>
        <taxon>Lachnospirales</taxon>
        <taxon>Anaerotignaceae</taxon>
        <taxon>Anaerotignum</taxon>
    </lineage>
</organism>
<name>A0A110A7E7_ANAPI</name>
<protein>
    <recommendedName>
        <fullName evidence="5">Catalase</fullName>
    </recommendedName>
</protein>
<evidence type="ECO:0008006" key="5">
    <source>
        <dbReference type="Google" id="ProtNLM"/>
    </source>
</evidence>
<reference evidence="3" key="2">
    <citation type="submission" date="2016-01" db="EMBL/GenBank/DDBJ databases">
        <authorList>
            <person name="Poehlein A."/>
            <person name="Schlien K."/>
            <person name="Gottschalk G."/>
            <person name="Buckel W."/>
            <person name="Daniel R."/>
        </authorList>
    </citation>
    <scope>NUCLEOTIDE SEQUENCE [LARGE SCALE GENOMIC DNA]</scope>
    <source>
        <strain evidence="3">X2</strain>
    </source>
</reference>
<reference evidence="4" key="3">
    <citation type="submission" date="2016-11" db="EMBL/GenBank/DDBJ databases">
        <authorList>
            <person name="Jaros S."/>
            <person name="Januszkiewicz K."/>
            <person name="Wedrychowicz H."/>
        </authorList>
    </citation>
    <scope>NUCLEOTIDE SEQUENCE [LARGE SCALE GENOMIC DNA]</scope>
    <source>
        <strain evidence="4">DSM 1682</strain>
    </source>
</reference>
<dbReference type="EMBL" id="FQUA01000009">
    <property type="protein sequence ID" value="SHE86944.1"/>
    <property type="molecule type" value="Genomic_DNA"/>
</dbReference>
<evidence type="ECO:0000313" key="1">
    <source>
        <dbReference type="EMBL" id="AMJ41598.1"/>
    </source>
</evidence>
<evidence type="ECO:0000313" key="2">
    <source>
        <dbReference type="EMBL" id="SHE86944.1"/>
    </source>
</evidence>
<evidence type="ECO:0000313" key="4">
    <source>
        <dbReference type="Proteomes" id="UP000184204"/>
    </source>
</evidence>
<dbReference type="Pfam" id="PF18907">
    <property type="entry name" value="DUF5662"/>
    <property type="match status" value="1"/>
</dbReference>
<dbReference type="InterPro" id="IPR043721">
    <property type="entry name" value="DUF5662"/>
</dbReference>
<evidence type="ECO:0000313" key="3">
    <source>
        <dbReference type="Proteomes" id="UP000068026"/>
    </source>
</evidence>
<dbReference type="KEGG" id="cpro:CPRO_20160"/>
<dbReference type="OrthoDB" id="9784470at2"/>
<reference evidence="2" key="4">
    <citation type="submission" date="2016-11" db="EMBL/GenBank/DDBJ databases">
        <authorList>
            <person name="Varghese N."/>
            <person name="Submissions S."/>
        </authorList>
    </citation>
    <scope>NUCLEOTIDE SEQUENCE</scope>
    <source>
        <strain evidence="2">DSM 1682</strain>
    </source>
</reference>
<reference evidence="1 3" key="1">
    <citation type="journal article" date="2016" name="Genome Announc.">
        <title>Complete Genome Sequence of the Amino Acid-Fermenting Clostridium propionicum X2 (DSM 1682).</title>
        <authorList>
            <person name="Poehlein A."/>
            <person name="Schlien K."/>
            <person name="Chowdhury N.P."/>
            <person name="Gottschalk G."/>
            <person name="Buckel W."/>
            <person name="Daniel R."/>
        </authorList>
    </citation>
    <scope>NUCLEOTIDE SEQUENCE [LARGE SCALE GENOMIC DNA]</scope>
    <source>
        <strain evidence="1 3">X2</strain>
    </source>
</reference>
<proteinExistence type="predicted"/>
<dbReference type="Proteomes" id="UP000068026">
    <property type="component" value="Chromosome"/>
</dbReference>
<gene>
    <name evidence="1" type="ORF">CPRO_20160</name>
    <name evidence="2" type="ORF">SAMN02745151_02037</name>
</gene>
<keyword evidence="3" id="KW-1185">Reference proteome</keyword>
<dbReference type="EMBL" id="CP014223">
    <property type="protein sequence ID" value="AMJ41598.1"/>
    <property type="molecule type" value="Genomic_DNA"/>
</dbReference>
<accession>A0A110A7E7</accession>
<sequence length="197" mass="23717">MKAMEHLKTITHHRYLVRQHCFRVGLYWQGLTHDLSKFSPTEFLVGAKYFQGDRSPNNAEREDKGYSSSWLHHKGRNKHHFEYWIDYSRGQDRLLGGMKMPVRFVAEMFMDRIAACKTYQKDKYTDASPWKYHLQSRLVHEIMHIDSLKLLEHFLKMLAECGEDVTFAYVKKYLKLERKHARKQFIENHIKGRKRKK</sequence>